<accession>A9KQL5</accession>
<evidence type="ECO:0000313" key="3">
    <source>
        <dbReference type="EMBL" id="ABX41928.1"/>
    </source>
</evidence>
<keyword evidence="1" id="KW-0472">Membrane</keyword>
<dbReference type="KEGG" id="cpy:Cphy_1554"/>
<dbReference type="SUPFAM" id="SSF47413">
    <property type="entry name" value="lambda repressor-like DNA-binding domains"/>
    <property type="match status" value="1"/>
</dbReference>
<dbReference type="eggNOG" id="COG1476">
    <property type="taxonomic scope" value="Bacteria"/>
</dbReference>
<reference evidence="4" key="1">
    <citation type="submission" date="2007-11" db="EMBL/GenBank/DDBJ databases">
        <title>Complete genome sequence of Clostridium phytofermentans ISDg.</title>
        <authorList>
            <person name="Leschine S.B."/>
            <person name="Warnick T.A."/>
            <person name="Blanchard J.L."/>
            <person name="Schnell D.J."/>
            <person name="Petit E.L."/>
            <person name="LaTouf W.G."/>
            <person name="Copeland A."/>
            <person name="Lucas S."/>
            <person name="Lapidus A."/>
            <person name="Barry K."/>
            <person name="Glavina del Rio T."/>
            <person name="Dalin E."/>
            <person name="Tice H."/>
            <person name="Pitluck S."/>
            <person name="Kiss H."/>
            <person name="Brettin T."/>
            <person name="Bruce D."/>
            <person name="Detter J.C."/>
            <person name="Han C."/>
            <person name="Kuske C."/>
            <person name="Schmutz J."/>
            <person name="Larimer F."/>
            <person name="Land M."/>
            <person name="Hauser L."/>
            <person name="Kyrpides N."/>
            <person name="Kim E.A."/>
            <person name="Richardson P."/>
        </authorList>
    </citation>
    <scope>NUCLEOTIDE SEQUENCE [LARGE SCALE GENOMIC DNA]</scope>
    <source>
        <strain evidence="4">ATCC 700394 / DSM 18823 / ISDg</strain>
    </source>
</reference>
<name>A9KQL5_LACP7</name>
<gene>
    <name evidence="3" type="ordered locus">Cphy_1554</name>
</gene>
<evidence type="ECO:0000313" key="4">
    <source>
        <dbReference type="Proteomes" id="UP000000370"/>
    </source>
</evidence>
<organism evidence="3 4">
    <name type="scientific">Lachnoclostridium phytofermentans (strain ATCC 700394 / DSM 18823 / ISDg)</name>
    <name type="common">Clostridium phytofermentans</name>
    <dbReference type="NCBI Taxonomy" id="357809"/>
    <lineage>
        <taxon>Bacteria</taxon>
        <taxon>Bacillati</taxon>
        <taxon>Bacillota</taxon>
        <taxon>Clostridia</taxon>
        <taxon>Lachnospirales</taxon>
        <taxon>Lachnospiraceae</taxon>
    </lineage>
</organism>
<dbReference type="InterPro" id="IPR053163">
    <property type="entry name" value="HTH-type_regulator_Rgg"/>
</dbReference>
<dbReference type="Proteomes" id="UP000000370">
    <property type="component" value="Chromosome"/>
</dbReference>
<dbReference type="Pfam" id="PF01381">
    <property type="entry name" value="HTH_3"/>
    <property type="match status" value="1"/>
</dbReference>
<evidence type="ECO:0000256" key="1">
    <source>
        <dbReference type="SAM" id="Phobius"/>
    </source>
</evidence>
<dbReference type="AlphaFoldDB" id="A9KQL5"/>
<dbReference type="RefSeq" id="WP_012199582.1">
    <property type="nucleotide sequence ID" value="NC_010001.1"/>
</dbReference>
<dbReference type="InterPro" id="IPR001387">
    <property type="entry name" value="Cro/C1-type_HTH"/>
</dbReference>
<dbReference type="PROSITE" id="PS50943">
    <property type="entry name" value="HTH_CROC1"/>
    <property type="match status" value="1"/>
</dbReference>
<dbReference type="SUPFAM" id="SSF48452">
    <property type="entry name" value="TPR-like"/>
    <property type="match status" value="1"/>
</dbReference>
<dbReference type="HOGENOM" id="CLU_896097_0_0_9"/>
<dbReference type="STRING" id="357809.Cphy_1554"/>
<dbReference type="InterPro" id="IPR010982">
    <property type="entry name" value="Lambda_DNA-bd_dom_sf"/>
</dbReference>
<dbReference type="EMBL" id="CP000885">
    <property type="protein sequence ID" value="ABX41928.1"/>
    <property type="molecule type" value="Genomic_DNA"/>
</dbReference>
<keyword evidence="1" id="KW-1133">Transmembrane helix</keyword>
<dbReference type="Gene3D" id="1.25.40.10">
    <property type="entry name" value="Tetratricopeptide repeat domain"/>
    <property type="match status" value="1"/>
</dbReference>
<feature type="domain" description="HTH cro/C1-type" evidence="2">
    <location>
        <begin position="8"/>
        <end position="62"/>
    </location>
</feature>
<protein>
    <submittedName>
        <fullName evidence="3">Transcriptional regulator, XRE family</fullName>
    </submittedName>
</protein>
<keyword evidence="4" id="KW-1185">Reference proteome</keyword>
<proteinExistence type="predicted"/>
<sequence>MNHFGILIREYRESLGISRKELSEGICTEKYIYLIEKGDRTPSVDILSVISERLGVDLFDYYQYLGCNNPIVVRDALRQFNICRRKFDFIELEKITNTVIQYPDFKSKPWLYEIEVNYLFINIFKKRNYIDGKEKIINLLNDMEAKYSNSYYALFLYTLLTVCYEFIDDLTSAKETLQIAERIIDNKENIDKFNILIIAVKVCSISTSYHSGEYELVIQKGNEFLLYLYSLSVYLYIYYAYFYLSFAYYNLGKYEEASEYFKKGFNSLMVEDKQTDVNILYEIEEFKMLLYRSNLKQYSIDEFLKRYKLI</sequence>
<dbReference type="PANTHER" id="PTHR37038">
    <property type="entry name" value="TRANSCRIPTIONAL REGULATOR-RELATED"/>
    <property type="match status" value="1"/>
</dbReference>
<dbReference type="CDD" id="cd00093">
    <property type="entry name" value="HTH_XRE"/>
    <property type="match status" value="1"/>
</dbReference>
<dbReference type="GO" id="GO:0003677">
    <property type="term" value="F:DNA binding"/>
    <property type="evidence" value="ECO:0007669"/>
    <property type="project" value="InterPro"/>
</dbReference>
<dbReference type="OrthoDB" id="1855220at2"/>
<dbReference type="InterPro" id="IPR011990">
    <property type="entry name" value="TPR-like_helical_dom_sf"/>
</dbReference>
<feature type="transmembrane region" description="Helical" evidence="1">
    <location>
        <begin position="224"/>
        <end position="244"/>
    </location>
</feature>
<dbReference type="SMART" id="SM00530">
    <property type="entry name" value="HTH_XRE"/>
    <property type="match status" value="1"/>
</dbReference>
<evidence type="ECO:0000259" key="2">
    <source>
        <dbReference type="PROSITE" id="PS50943"/>
    </source>
</evidence>
<keyword evidence="1" id="KW-0812">Transmembrane</keyword>